<dbReference type="InterPro" id="IPR003593">
    <property type="entry name" value="AAA+_ATPase"/>
</dbReference>
<dbReference type="RefSeq" id="WP_092372589.1">
    <property type="nucleotide sequence ID" value="NZ_FORX01000002.1"/>
</dbReference>
<dbReference type="OrthoDB" id="9779230at2"/>
<dbReference type="SMART" id="SM00382">
    <property type="entry name" value="AAA"/>
    <property type="match status" value="1"/>
</dbReference>
<dbReference type="CDD" id="cd00009">
    <property type="entry name" value="AAA"/>
    <property type="match status" value="1"/>
</dbReference>
<dbReference type="PANTHER" id="PTHR35894:SF1">
    <property type="entry name" value="PHOSPHORIBULOKINASE _ URIDINE KINASE FAMILY"/>
    <property type="match status" value="1"/>
</dbReference>
<organism evidence="3 4">
    <name type="scientific">Desulfomicrobium apsheronum</name>
    <dbReference type="NCBI Taxonomy" id="52560"/>
    <lineage>
        <taxon>Bacteria</taxon>
        <taxon>Pseudomonadati</taxon>
        <taxon>Thermodesulfobacteriota</taxon>
        <taxon>Desulfovibrionia</taxon>
        <taxon>Desulfovibrionales</taxon>
        <taxon>Desulfomicrobiaceae</taxon>
        <taxon>Desulfomicrobium</taxon>
    </lineage>
</organism>
<dbReference type="GO" id="GO:0016887">
    <property type="term" value="F:ATP hydrolysis activity"/>
    <property type="evidence" value="ECO:0007669"/>
    <property type="project" value="InterPro"/>
</dbReference>
<name>A0A1I3PSE8_9BACT</name>
<dbReference type="EMBL" id="FORX01000002">
    <property type="protein sequence ID" value="SFJ24694.1"/>
    <property type="molecule type" value="Genomic_DNA"/>
</dbReference>
<dbReference type="InterPro" id="IPR049945">
    <property type="entry name" value="AAA_22"/>
</dbReference>
<dbReference type="InterPro" id="IPR027417">
    <property type="entry name" value="P-loop_NTPase"/>
</dbReference>
<dbReference type="Pfam" id="PF13401">
    <property type="entry name" value="AAA_22"/>
    <property type="match status" value="1"/>
</dbReference>
<dbReference type="InterPro" id="IPR017466">
    <property type="entry name" value="XrtA-assoc_ATPase-like"/>
</dbReference>
<evidence type="ECO:0000313" key="3">
    <source>
        <dbReference type="EMBL" id="SFJ24694.1"/>
    </source>
</evidence>
<dbReference type="STRING" id="52560.SAMN04488082_102107"/>
<keyword evidence="4" id="KW-1185">Reference proteome</keyword>
<reference evidence="4" key="1">
    <citation type="submission" date="2016-10" db="EMBL/GenBank/DDBJ databases">
        <authorList>
            <person name="Varghese N."/>
            <person name="Submissions S."/>
        </authorList>
    </citation>
    <scope>NUCLEOTIDE SEQUENCE [LARGE SCALE GENOMIC DNA]</scope>
    <source>
        <strain evidence="4">DSM 5918</strain>
    </source>
</reference>
<dbReference type="AlphaFoldDB" id="A0A1I3PSE8"/>
<accession>A0A1I3PSE8</accession>
<sequence length="395" mass="45240">MYTAFFGLREKPFDLLPNPDFLYPSRAHKRALTYLTHGIKERAGFILLTGEVGSGKTTLIRNMIRSQLRNSVLAKVFNTRVDSLQLLMQINGDFGLDTDGRDKATLLRELNDFLIEQYAQRRQAVLIIDEAQNLSAEILEEVRMLSNLETDRDKLLQIILVGQPELRDILARPDLLQLRQRIQINCHLQPLSAAEVREYILFRLEKAGNKTALVFDDDAVEAIATYSRGIPRLVNILCDYIMIDAFSSQTRNIEGGVIHELAADLSFEAQYWNPEPPKKTEAAAAIAAPEEKRDTYDVARNTTAQSRILSVIGSMNKRIEELEFMPVWDHAAMLDMQERVDRLEKSLETKVRELRSMQQQLRSEIVQQLDPLPAEVDVKKRNGAMRSIWNYLWGN</sequence>
<proteinExistence type="predicted"/>
<evidence type="ECO:0000313" key="4">
    <source>
        <dbReference type="Proteomes" id="UP000198635"/>
    </source>
</evidence>
<dbReference type="Gene3D" id="3.40.50.300">
    <property type="entry name" value="P-loop containing nucleotide triphosphate hydrolases"/>
    <property type="match status" value="1"/>
</dbReference>
<dbReference type="SUPFAM" id="SSF52540">
    <property type="entry name" value="P-loop containing nucleoside triphosphate hydrolases"/>
    <property type="match status" value="1"/>
</dbReference>
<gene>
    <name evidence="3" type="ORF">SAMN04488082_102107</name>
</gene>
<feature type="domain" description="AAA+ ATPase" evidence="2">
    <location>
        <begin position="42"/>
        <end position="186"/>
    </location>
</feature>
<dbReference type="NCBIfam" id="TIGR03015">
    <property type="entry name" value="pepcterm_ATPase"/>
    <property type="match status" value="1"/>
</dbReference>
<feature type="coiled-coil region" evidence="1">
    <location>
        <begin position="333"/>
        <end position="364"/>
    </location>
</feature>
<evidence type="ECO:0000256" key="1">
    <source>
        <dbReference type="SAM" id="Coils"/>
    </source>
</evidence>
<dbReference type="Proteomes" id="UP000198635">
    <property type="component" value="Unassembled WGS sequence"/>
</dbReference>
<dbReference type="PANTHER" id="PTHR35894">
    <property type="entry name" value="GENERAL SECRETION PATHWAY PROTEIN A-RELATED"/>
    <property type="match status" value="1"/>
</dbReference>
<keyword evidence="1" id="KW-0175">Coiled coil</keyword>
<protein>
    <submittedName>
        <fullName evidence="3">Putative secretion ATPase, PEP-CTERM locus subfamily</fullName>
    </submittedName>
</protein>
<dbReference type="InterPro" id="IPR052026">
    <property type="entry name" value="ExeA_AAA_ATPase_DNA-bind"/>
</dbReference>
<evidence type="ECO:0000259" key="2">
    <source>
        <dbReference type="SMART" id="SM00382"/>
    </source>
</evidence>